<evidence type="ECO:0000313" key="3">
    <source>
        <dbReference type="EMBL" id="GIL27165.1"/>
    </source>
</evidence>
<feature type="compositionally biased region" description="Basic and acidic residues" evidence="1">
    <location>
        <begin position="86"/>
        <end position="95"/>
    </location>
</feature>
<sequence>MDSGAESFGVRRAAPGDPDGDETTPADRAGSLRPAAPPPPDTGAPHRPDDPGTPAWSGDPDAPGWSGDADGPGWSDGADAPSWADETGRSDRSTVPHDATPTPDRVEWRVRPAATVLKGVGAVAFVGAGLWAGRTDRVGLAIGLAGAVVLAALALRDLVLSVSLAADREGVTVRGVLGHHRVPWSEVERIRVDRRSRRGIRSELVEIDCDTELHLFGRTQLGGADCADVVRQLAALRPTA</sequence>
<organism evidence="3 4">
    <name type="scientific">Actinocatenispora comari</name>
    <dbReference type="NCBI Taxonomy" id="2807577"/>
    <lineage>
        <taxon>Bacteria</taxon>
        <taxon>Bacillati</taxon>
        <taxon>Actinomycetota</taxon>
        <taxon>Actinomycetes</taxon>
        <taxon>Micromonosporales</taxon>
        <taxon>Micromonosporaceae</taxon>
        <taxon>Actinocatenispora</taxon>
    </lineage>
</organism>
<feature type="domain" description="Low molecular weight protein antigen 6 PH" evidence="2">
    <location>
        <begin position="163"/>
        <end position="237"/>
    </location>
</feature>
<dbReference type="EMBL" id="BOPO01000038">
    <property type="protein sequence ID" value="GIL27165.1"/>
    <property type="molecule type" value="Genomic_DNA"/>
</dbReference>
<comment type="caution">
    <text evidence="3">The sequence shown here is derived from an EMBL/GenBank/DDBJ whole genome shotgun (WGS) entry which is preliminary data.</text>
</comment>
<dbReference type="Pfam" id="PF10756">
    <property type="entry name" value="bPH_6"/>
    <property type="match status" value="1"/>
</dbReference>
<proteinExistence type="predicted"/>
<dbReference type="AlphaFoldDB" id="A0A8J4AAG6"/>
<dbReference type="Proteomes" id="UP000614996">
    <property type="component" value="Unassembled WGS sequence"/>
</dbReference>
<keyword evidence="4" id="KW-1185">Reference proteome</keyword>
<accession>A0A8J4AAG6</accession>
<dbReference type="InterPro" id="IPR019692">
    <property type="entry name" value="CFP-6_PH"/>
</dbReference>
<feature type="region of interest" description="Disordered" evidence="1">
    <location>
        <begin position="1"/>
        <end position="106"/>
    </location>
</feature>
<reference evidence="4" key="1">
    <citation type="journal article" date="2021" name="Int. J. Syst. Evol. Microbiol.">
        <title>Actinocatenispora comari sp. nov., an endophytic actinomycete isolated from aerial parts of Comarum salesowianum.</title>
        <authorList>
            <person name="Oyunbileg N."/>
            <person name="Iizaka Y."/>
            <person name="Hamada M."/>
            <person name="Davaapurev B.O."/>
            <person name="Fukumoto A."/>
            <person name="Tsetseg B."/>
            <person name="Kato F."/>
            <person name="Tamura T."/>
            <person name="Batkhuu J."/>
            <person name="Anzai Y."/>
        </authorList>
    </citation>
    <scope>NUCLEOTIDE SEQUENCE [LARGE SCALE GENOMIC DNA]</scope>
    <source>
        <strain evidence="4">NUM-2625</strain>
    </source>
</reference>
<evidence type="ECO:0000259" key="2">
    <source>
        <dbReference type="Pfam" id="PF10756"/>
    </source>
</evidence>
<evidence type="ECO:0000313" key="4">
    <source>
        <dbReference type="Proteomes" id="UP000614996"/>
    </source>
</evidence>
<gene>
    <name evidence="3" type="ORF">NUM_24190</name>
</gene>
<dbReference type="RefSeq" id="WP_207124916.1">
    <property type="nucleotide sequence ID" value="NZ_BOPO01000038.1"/>
</dbReference>
<protein>
    <recommendedName>
        <fullName evidence="2">Low molecular weight protein antigen 6 PH domain-containing protein</fullName>
    </recommendedName>
</protein>
<evidence type="ECO:0000256" key="1">
    <source>
        <dbReference type="SAM" id="MobiDB-lite"/>
    </source>
</evidence>
<name>A0A8J4AAG6_9ACTN</name>